<evidence type="ECO:0000313" key="8">
    <source>
        <dbReference type="Proteomes" id="UP000317365"/>
    </source>
</evidence>
<dbReference type="InterPro" id="IPR015422">
    <property type="entry name" value="PyrdxlP-dep_Trfase_small"/>
</dbReference>
<keyword evidence="7" id="KW-0808">Transferase</keyword>
<dbReference type="PROSITE" id="PS50949">
    <property type="entry name" value="HTH_GNTR"/>
    <property type="match status" value="1"/>
</dbReference>
<dbReference type="EMBL" id="CP036282">
    <property type="protein sequence ID" value="QDL56522.1"/>
    <property type="molecule type" value="Genomic_DNA"/>
</dbReference>
<dbReference type="Gene3D" id="3.90.1150.10">
    <property type="entry name" value="Aspartate Aminotransferase, domain 1"/>
    <property type="match status" value="1"/>
</dbReference>
<keyword evidence="7" id="KW-0032">Aminotransferase</keyword>
<keyword evidence="2" id="KW-0663">Pyridoxal phosphate</keyword>
<protein>
    <submittedName>
        <fullName evidence="7">PLP-dependent aminotransferase family protein</fullName>
    </submittedName>
</protein>
<sequence>MSTPPRPLYQSLAQRLQDAMASGALAVGARLPSVRQLAQQHSVSLVTALHVYRHLEALGLVVAKPKSGYFVAPPARPATIAKLHALAAPLPTAQYVGRNHDITHITYLARAHGRLRLDIATGPPSVYPTPVLQRLMTRISRQHPELLTQYGTGTGWPALQSELARRALAAGCELRPHELLITHGSTEALNLALRACTQPGDTVVVESPTYFGLLQILESLQLRALELPTDAVTGLDLDALELATSTPGAVQAVVVTPNFQNPLGSLMPDAHKARLVALMAERNIALIEDDVFGDLHYHALDRRPRCAKAWDAAGDAGTVMLCGSATKTLAPGMRIGWLAAGRWRTKVEMLKFTSSIATPELPQAAIAAFLQTGGYERYLRRLRQTYLSQTHRMVQAVRQHFPPGTQCDMPQGGHLLWVQLPDGRNARTLFDLALQESIGIAPGLMFSTTDRYQHCLRLNAGYPWSDAVDNSLQRLGALAHGLA</sequence>
<dbReference type="InterPro" id="IPR015424">
    <property type="entry name" value="PyrdxlP-dep_Trfase"/>
</dbReference>
<dbReference type="KEGG" id="rhg:EXZ61_21495"/>
<dbReference type="CDD" id="cd00609">
    <property type="entry name" value="AAT_like"/>
    <property type="match status" value="1"/>
</dbReference>
<dbReference type="Pfam" id="PF00392">
    <property type="entry name" value="GntR"/>
    <property type="match status" value="1"/>
</dbReference>
<dbReference type="PANTHER" id="PTHR46577:SF2">
    <property type="entry name" value="TRANSCRIPTIONAL REGULATORY PROTEIN"/>
    <property type="match status" value="1"/>
</dbReference>
<dbReference type="Proteomes" id="UP000317365">
    <property type="component" value="Chromosome"/>
</dbReference>
<dbReference type="Pfam" id="PF00155">
    <property type="entry name" value="Aminotran_1_2"/>
    <property type="match status" value="1"/>
</dbReference>
<dbReference type="Gene3D" id="3.40.640.10">
    <property type="entry name" value="Type I PLP-dependent aspartate aminotransferase-like (Major domain)"/>
    <property type="match status" value="1"/>
</dbReference>
<dbReference type="GO" id="GO:0003700">
    <property type="term" value="F:DNA-binding transcription factor activity"/>
    <property type="evidence" value="ECO:0007669"/>
    <property type="project" value="InterPro"/>
</dbReference>
<evidence type="ECO:0000256" key="2">
    <source>
        <dbReference type="ARBA" id="ARBA00022898"/>
    </source>
</evidence>
<dbReference type="GO" id="GO:0003677">
    <property type="term" value="F:DNA binding"/>
    <property type="evidence" value="ECO:0007669"/>
    <property type="project" value="UniProtKB-KW"/>
</dbReference>
<dbReference type="RefSeq" id="WP_142813957.1">
    <property type="nucleotide sequence ID" value="NZ_CP036282.1"/>
</dbReference>
<dbReference type="SMART" id="SM00345">
    <property type="entry name" value="HTH_GNTR"/>
    <property type="match status" value="1"/>
</dbReference>
<dbReference type="AlphaFoldDB" id="A0A515EV20"/>
<evidence type="ECO:0000256" key="3">
    <source>
        <dbReference type="ARBA" id="ARBA00023015"/>
    </source>
</evidence>
<dbReference type="SUPFAM" id="SSF53383">
    <property type="entry name" value="PLP-dependent transferases"/>
    <property type="match status" value="1"/>
</dbReference>
<dbReference type="GO" id="GO:0030170">
    <property type="term" value="F:pyridoxal phosphate binding"/>
    <property type="evidence" value="ECO:0007669"/>
    <property type="project" value="InterPro"/>
</dbReference>
<dbReference type="PANTHER" id="PTHR46577">
    <property type="entry name" value="HTH-TYPE TRANSCRIPTIONAL REGULATORY PROTEIN GABR"/>
    <property type="match status" value="1"/>
</dbReference>
<dbReference type="InterPro" id="IPR000524">
    <property type="entry name" value="Tscrpt_reg_HTH_GntR"/>
</dbReference>
<dbReference type="InterPro" id="IPR051446">
    <property type="entry name" value="HTH_trans_reg/aminotransferase"/>
</dbReference>
<dbReference type="InterPro" id="IPR036390">
    <property type="entry name" value="WH_DNA-bd_sf"/>
</dbReference>
<dbReference type="SUPFAM" id="SSF46785">
    <property type="entry name" value="Winged helix' DNA-binding domain"/>
    <property type="match status" value="1"/>
</dbReference>
<evidence type="ECO:0000256" key="4">
    <source>
        <dbReference type="ARBA" id="ARBA00023125"/>
    </source>
</evidence>
<reference evidence="8" key="2">
    <citation type="journal article" date="2020" name="Int. J. Syst. Evol. Microbiol.">
        <title>Genomic insights into a novel species Rhodoferax aquaticus sp. nov., isolated from freshwater.</title>
        <authorList>
            <person name="Li T."/>
            <person name="Zhuo Y."/>
            <person name="Jin C.Z."/>
            <person name="Wu X."/>
            <person name="Ko S.R."/>
            <person name="Jin F.J."/>
            <person name="Ahn C.Y."/>
            <person name="Oh H.M."/>
            <person name="Lee H.G."/>
            <person name="Jin L."/>
        </authorList>
    </citation>
    <scope>NUCLEOTIDE SEQUENCE [LARGE SCALE GENOMIC DNA]</scope>
    <source>
        <strain evidence="8">Gr-4</strain>
    </source>
</reference>
<keyword evidence="5" id="KW-0804">Transcription</keyword>
<proteinExistence type="inferred from homology"/>
<dbReference type="CDD" id="cd07377">
    <property type="entry name" value="WHTH_GntR"/>
    <property type="match status" value="1"/>
</dbReference>
<dbReference type="Gene3D" id="1.10.10.10">
    <property type="entry name" value="Winged helix-like DNA-binding domain superfamily/Winged helix DNA-binding domain"/>
    <property type="match status" value="1"/>
</dbReference>
<name>A0A515EV20_9BURK</name>
<comment type="similarity">
    <text evidence="1">In the C-terminal section; belongs to the class-I pyridoxal-phosphate-dependent aminotransferase family.</text>
</comment>
<keyword evidence="3" id="KW-0805">Transcription regulation</keyword>
<keyword evidence="4" id="KW-0238">DNA-binding</keyword>
<evidence type="ECO:0000313" key="7">
    <source>
        <dbReference type="EMBL" id="QDL56522.1"/>
    </source>
</evidence>
<organism evidence="7 8">
    <name type="scientific">Rhodoferax aquaticus</name>
    <dbReference type="NCBI Taxonomy" id="2527691"/>
    <lineage>
        <taxon>Bacteria</taxon>
        <taxon>Pseudomonadati</taxon>
        <taxon>Pseudomonadota</taxon>
        <taxon>Betaproteobacteria</taxon>
        <taxon>Burkholderiales</taxon>
        <taxon>Comamonadaceae</taxon>
        <taxon>Rhodoferax</taxon>
    </lineage>
</organism>
<feature type="domain" description="HTH gntR-type" evidence="6">
    <location>
        <begin position="6"/>
        <end position="74"/>
    </location>
</feature>
<keyword evidence="8" id="KW-1185">Reference proteome</keyword>
<dbReference type="InterPro" id="IPR036388">
    <property type="entry name" value="WH-like_DNA-bd_sf"/>
</dbReference>
<dbReference type="GO" id="GO:0008483">
    <property type="term" value="F:transaminase activity"/>
    <property type="evidence" value="ECO:0007669"/>
    <property type="project" value="UniProtKB-KW"/>
</dbReference>
<evidence type="ECO:0000259" key="6">
    <source>
        <dbReference type="PROSITE" id="PS50949"/>
    </source>
</evidence>
<dbReference type="InterPro" id="IPR004839">
    <property type="entry name" value="Aminotransferase_I/II_large"/>
</dbReference>
<accession>A0A515EV20</accession>
<reference evidence="8" key="1">
    <citation type="submission" date="2019-02" db="EMBL/GenBank/DDBJ databases">
        <title>Complete genome sequence of Rhodoferax sp. Gr-4.</title>
        <authorList>
            <person name="Jin L."/>
        </authorList>
    </citation>
    <scope>NUCLEOTIDE SEQUENCE [LARGE SCALE GENOMIC DNA]</scope>
    <source>
        <strain evidence="8">Gr-4</strain>
    </source>
</reference>
<evidence type="ECO:0000256" key="1">
    <source>
        <dbReference type="ARBA" id="ARBA00005384"/>
    </source>
</evidence>
<evidence type="ECO:0000256" key="5">
    <source>
        <dbReference type="ARBA" id="ARBA00023163"/>
    </source>
</evidence>
<gene>
    <name evidence="7" type="ORF">EXZ61_21495</name>
</gene>
<dbReference type="InterPro" id="IPR015421">
    <property type="entry name" value="PyrdxlP-dep_Trfase_major"/>
</dbReference>